<dbReference type="AlphaFoldDB" id="A0A8H5G4T1"/>
<dbReference type="Gene3D" id="3.30.559.30">
    <property type="entry name" value="Nonribosomal peptide synthetase, condensation domain"/>
    <property type="match status" value="1"/>
</dbReference>
<dbReference type="Proteomes" id="UP000559027">
    <property type="component" value="Unassembled WGS sequence"/>
</dbReference>
<evidence type="ECO:0008006" key="3">
    <source>
        <dbReference type="Google" id="ProtNLM"/>
    </source>
</evidence>
<proteinExistence type="predicted"/>
<protein>
    <recommendedName>
        <fullName evidence="3">Condensation domain-containing protein</fullName>
    </recommendedName>
</protein>
<evidence type="ECO:0000313" key="2">
    <source>
        <dbReference type="Proteomes" id="UP000559027"/>
    </source>
</evidence>
<dbReference type="OrthoDB" id="3264185at2759"/>
<name>A0A8H5G4T1_9AGAR</name>
<evidence type="ECO:0000313" key="1">
    <source>
        <dbReference type="EMBL" id="KAF5358407.1"/>
    </source>
</evidence>
<gene>
    <name evidence="1" type="ORF">D9756_001501</name>
</gene>
<organism evidence="1 2">
    <name type="scientific">Leucocoprinus leucothites</name>
    <dbReference type="NCBI Taxonomy" id="201217"/>
    <lineage>
        <taxon>Eukaryota</taxon>
        <taxon>Fungi</taxon>
        <taxon>Dikarya</taxon>
        <taxon>Basidiomycota</taxon>
        <taxon>Agaricomycotina</taxon>
        <taxon>Agaricomycetes</taxon>
        <taxon>Agaricomycetidae</taxon>
        <taxon>Agaricales</taxon>
        <taxon>Agaricineae</taxon>
        <taxon>Agaricaceae</taxon>
        <taxon>Leucocoprinus</taxon>
    </lineage>
</organism>
<reference evidence="1 2" key="1">
    <citation type="journal article" date="2020" name="ISME J.">
        <title>Uncovering the hidden diversity of litter-decomposition mechanisms in mushroom-forming fungi.</title>
        <authorList>
            <person name="Floudas D."/>
            <person name="Bentzer J."/>
            <person name="Ahren D."/>
            <person name="Johansson T."/>
            <person name="Persson P."/>
            <person name="Tunlid A."/>
        </authorList>
    </citation>
    <scope>NUCLEOTIDE SEQUENCE [LARGE SCALE GENOMIC DNA]</scope>
    <source>
        <strain evidence="1 2">CBS 146.42</strain>
    </source>
</reference>
<dbReference type="EMBL" id="JAACJO010000005">
    <property type="protein sequence ID" value="KAF5358407.1"/>
    <property type="molecule type" value="Genomic_DNA"/>
</dbReference>
<keyword evidence="2" id="KW-1185">Reference proteome</keyword>
<sequence>MLSSPWTFEQPSTYVRPLGLTEQIFYWDGLFEGTADSVVSAEIELRRLDLESTISPANIQRAWISLKAEFPLLGSRIVKRPDQSLWFAVDGDRLRACGPGELHFHDVVSAEEAQTISSNIPNSARLLSTDLLACLLIFRRTDDLKRFHVLIHAAHAITDGIANATLLRTFLDKLSSANSGVETWNIRDRLALSSSCDDLNPFHRLSAAQKRWRLAIGAVVWHNRVSRLRGGHTLPCHVSNATTYQPAGSGNIQTTFTKEETQGVIQGCRQLGMTFGSVYPIAGQVALTRLLCRKYVLGEISEEEWEFRKREPMITAGPLNLRPFLDREWYNKGGATNASLAIGFYFYHLPYMPLGSASNIKYGSPVPSYDELLSRRRFAHRCVLVKKEADRVLRSPLQYEIGVARFPARIAGGKEVAENWKHKLLLNSPSDRRPWSAQEMATKGLVLGHGGSSFGNTDGLYPEFYPLSGSKPVLRHVSTSVGLHTRPRELYLGAASGRGQLRINVYYDTKVYDADLVKEWLAEVKAAIQHYLFPRNFTSSRL</sequence>
<accession>A0A8H5G4T1</accession>
<comment type="caution">
    <text evidence="1">The sequence shown here is derived from an EMBL/GenBank/DDBJ whole genome shotgun (WGS) entry which is preliminary data.</text>
</comment>
<dbReference type="Gene3D" id="3.30.559.10">
    <property type="entry name" value="Chloramphenicol acetyltransferase-like domain"/>
    <property type="match status" value="1"/>
</dbReference>
<dbReference type="InterPro" id="IPR023213">
    <property type="entry name" value="CAT-like_dom_sf"/>
</dbReference>
<dbReference type="SUPFAM" id="SSF52777">
    <property type="entry name" value="CoA-dependent acyltransferases"/>
    <property type="match status" value="1"/>
</dbReference>